<evidence type="ECO:0000313" key="6">
    <source>
        <dbReference type="Proteomes" id="UP001631957"/>
    </source>
</evidence>
<evidence type="ECO:0000256" key="1">
    <source>
        <dbReference type="ARBA" id="ARBA00001933"/>
    </source>
</evidence>
<dbReference type="EMBL" id="JBJVNI010000013">
    <property type="protein sequence ID" value="MFM9611970.1"/>
    <property type="molecule type" value="Genomic_DNA"/>
</dbReference>
<evidence type="ECO:0000256" key="3">
    <source>
        <dbReference type="ARBA" id="ARBA00022898"/>
    </source>
</evidence>
<dbReference type="Proteomes" id="UP001631957">
    <property type="component" value="Unassembled WGS sequence"/>
</dbReference>
<keyword evidence="6" id="KW-1185">Reference proteome</keyword>
<organism evidence="5 6">
    <name type="scientific">Streptomyces niveiscabiei</name>
    <dbReference type="NCBI Taxonomy" id="164115"/>
    <lineage>
        <taxon>Bacteria</taxon>
        <taxon>Bacillati</taxon>
        <taxon>Actinomycetota</taxon>
        <taxon>Actinomycetes</taxon>
        <taxon>Kitasatosporales</taxon>
        <taxon>Streptomycetaceae</taxon>
        <taxon>Streptomyces</taxon>
    </lineage>
</organism>
<dbReference type="NCBIfam" id="NF041359">
    <property type="entry name" value="GntG_guanitoxin"/>
    <property type="match status" value="1"/>
</dbReference>
<evidence type="ECO:0000259" key="4">
    <source>
        <dbReference type="Pfam" id="PF01212"/>
    </source>
</evidence>
<comment type="similarity">
    <text evidence="2">Belongs to the threonine aldolase family.</text>
</comment>
<feature type="domain" description="Aromatic amino acid beta-eliminating lyase/threonine aldolase" evidence="4">
    <location>
        <begin position="3"/>
        <end position="288"/>
    </location>
</feature>
<proteinExistence type="inferred from homology"/>
<name>A0ABW9HY99_9ACTN</name>
<dbReference type="InterPro" id="IPR015422">
    <property type="entry name" value="PyrdxlP-dep_Trfase_small"/>
</dbReference>
<dbReference type="Gene3D" id="3.40.640.10">
    <property type="entry name" value="Type I PLP-dependent aspartate aminotransferase-like (Major domain)"/>
    <property type="match status" value="1"/>
</dbReference>
<dbReference type="Pfam" id="PF01212">
    <property type="entry name" value="Beta_elim_lyase"/>
    <property type="match status" value="1"/>
</dbReference>
<dbReference type="InterPro" id="IPR001597">
    <property type="entry name" value="ArAA_b-elim_lyase/Thr_aldolase"/>
</dbReference>
<keyword evidence="3" id="KW-0663">Pyridoxal phosphate</keyword>
<evidence type="ECO:0000313" key="5">
    <source>
        <dbReference type="EMBL" id="MFM9611970.1"/>
    </source>
</evidence>
<dbReference type="Gene3D" id="3.90.1150.10">
    <property type="entry name" value="Aspartate Aminotransferase, domain 1"/>
    <property type="match status" value="1"/>
</dbReference>
<dbReference type="SUPFAM" id="SSF53383">
    <property type="entry name" value="PLP-dependent transferases"/>
    <property type="match status" value="1"/>
</dbReference>
<dbReference type="InterPro" id="IPR023603">
    <property type="entry name" value="Low_specificity_L-TA-like"/>
</dbReference>
<dbReference type="InterPro" id="IPR015424">
    <property type="entry name" value="PyrdxlP-dep_Trfase"/>
</dbReference>
<dbReference type="PANTHER" id="PTHR48097:SF9">
    <property type="entry name" value="L-THREONINE ALDOLASE"/>
    <property type="match status" value="1"/>
</dbReference>
<evidence type="ECO:0000256" key="2">
    <source>
        <dbReference type="ARBA" id="ARBA00006966"/>
    </source>
</evidence>
<sequence>MIELRSDTFTLPTPEMLRAMGEAPLGDDVYGEDPTTNRLEELAAATLGKEAACFLPSGTMANLASIMAHAPRGTKVLVGDESDIYIYEAGGASVAGGIVYEPVPTQPDGRLLLTDLAQGFPDDPDDPQFALPALICLENTHNRSGGSVLPLGYLAEVRAFADERGVPVHMDGARLFNAAVGAGVPVADIARYADSVQFCLSKGLSAPIGSMAAGTADFVGRVRRIRKLLGGGMRQTGVIAAAGILAIEDAGRLAEDHRNAERLAAGLARIEGIDVLPATTRTNIVMFRVTDPRFTWQTFARAAAGHGLAIAELGHGRLRAVTHRGVSEQDIDEAIEVVTRVLAGVPVEAGAGHRV</sequence>
<comment type="caution">
    <text evidence="5">The sequence shown here is derived from an EMBL/GenBank/DDBJ whole genome shotgun (WGS) entry which is preliminary data.</text>
</comment>
<reference evidence="5 6" key="1">
    <citation type="submission" date="2024-12" db="EMBL/GenBank/DDBJ databases">
        <title>Forecasting of Potato common scab and diversities of Pathogenic streptomyces spp. in china.</title>
        <authorList>
            <person name="Handique U."/>
            <person name="Wu J."/>
        </authorList>
    </citation>
    <scope>NUCLEOTIDE SEQUENCE [LARGE SCALE GENOMIC DNA]</scope>
    <source>
        <strain evidence="5 6">ZRIMU1530</strain>
    </source>
</reference>
<comment type="cofactor">
    <cofactor evidence="1">
        <name>pyridoxal 5'-phosphate</name>
        <dbReference type="ChEBI" id="CHEBI:597326"/>
    </cofactor>
</comment>
<dbReference type="RefSeq" id="WP_109361776.1">
    <property type="nucleotide sequence ID" value="NZ_JBJVNI010000013.1"/>
</dbReference>
<protein>
    <submittedName>
        <fullName evidence="5">GntG family PLP-dependent aldolase</fullName>
    </submittedName>
</protein>
<dbReference type="PIRSF" id="PIRSF017617">
    <property type="entry name" value="Thr_aldolase"/>
    <property type="match status" value="1"/>
</dbReference>
<gene>
    <name evidence="5" type="ORF">ACKI18_25060</name>
</gene>
<accession>A0ABW9HY99</accession>
<dbReference type="InterPro" id="IPR015421">
    <property type="entry name" value="PyrdxlP-dep_Trfase_major"/>
</dbReference>
<dbReference type="PANTHER" id="PTHR48097">
    <property type="entry name" value="L-THREONINE ALDOLASE-RELATED"/>
    <property type="match status" value="1"/>
</dbReference>